<comment type="caution">
    <text evidence="2">The sequence shown here is derived from an EMBL/GenBank/DDBJ whole genome shotgun (WGS) entry which is preliminary data.</text>
</comment>
<dbReference type="Proteomes" id="UP001166286">
    <property type="component" value="Unassembled WGS sequence"/>
</dbReference>
<protein>
    <submittedName>
        <fullName evidence="2">Uncharacterized protein</fullName>
    </submittedName>
</protein>
<evidence type="ECO:0000313" key="3">
    <source>
        <dbReference type="Proteomes" id="UP001166286"/>
    </source>
</evidence>
<dbReference type="AlphaFoldDB" id="A0AA39QS48"/>
<feature type="region of interest" description="Disordered" evidence="1">
    <location>
        <begin position="37"/>
        <end position="68"/>
    </location>
</feature>
<sequence>MKFQLLASPPSSPCSALTSLAPTVPLLPLQAPYQVAGASPDVPSEGGGGNPPPLPAPATTGSPISTASDAFATSAPSVATLSYSGGVLNTPKPHLLLSPASPASLLLQLQSGRGGGGNAGEPAPPEACHGAKRIKRSDSDVGSNVRIVKRAVEALNSNNPLKDALNNFGDQASAAIDSTEGIMANKFSQDCQNGYVSGLKGHYTPTKTLSVGTGDNAQTFKSGQLIYGEVRFDFDPNKEHVNAQFGKGPSSKFAYQLDQSKWPDGPDDLTRMQKAMVEPINDVNDTCNYDIDLNIAKSTPAWATMEDDAMQKLKDY</sequence>
<organism evidence="2 3">
    <name type="scientific">Cladonia borealis</name>
    <dbReference type="NCBI Taxonomy" id="184061"/>
    <lineage>
        <taxon>Eukaryota</taxon>
        <taxon>Fungi</taxon>
        <taxon>Dikarya</taxon>
        <taxon>Ascomycota</taxon>
        <taxon>Pezizomycotina</taxon>
        <taxon>Lecanoromycetes</taxon>
        <taxon>OSLEUM clade</taxon>
        <taxon>Lecanoromycetidae</taxon>
        <taxon>Lecanorales</taxon>
        <taxon>Lecanorineae</taxon>
        <taxon>Cladoniaceae</taxon>
        <taxon>Cladonia</taxon>
    </lineage>
</organism>
<reference evidence="2" key="1">
    <citation type="submission" date="2023-03" db="EMBL/GenBank/DDBJ databases">
        <title>Complete genome of Cladonia borealis.</title>
        <authorList>
            <person name="Park H."/>
        </authorList>
    </citation>
    <scope>NUCLEOTIDE SEQUENCE</scope>
    <source>
        <strain evidence="2">ANT050790</strain>
    </source>
</reference>
<accession>A0AA39QS48</accession>
<name>A0AA39QS48_9LECA</name>
<gene>
    <name evidence="2" type="ORF">JMJ35_010601</name>
</gene>
<keyword evidence="3" id="KW-1185">Reference proteome</keyword>
<proteinExistence type="predicted"/>
<dbReference type="EMBL" id="JAFEKC020000026">
    <property type="protein sequence ID" value="KAK0506901.1"/>
    <property type="molecule type" value="Genomic_DNA"/>
</dbReference>
<evidence type="ECO:0000313" key="2">
    <source>
        <dbReference type="EMBL" id="KAK0506901.1"/>
    </source>
</evidence>
<evidence type="ECO:0000256" key="1">
    <source>
        <dbReference type="SAM" id="MobiDB-lite"/>
    </source>
</evidence>